<sequence length="79" mass="9296">MIPNEILYRCRDFDWVSLLGIWRAIGYAPLFVLRQYRLRQFILTTQGLAQCEFAYKVTMSLCQVKKHSANRRTPTSDPV</sequence>
<keyword evidence="1" id="KW-0472">Membrane</keyword>
<feature type="transmembrane region" description="Helical" evidence="1">
    <location>
        <begin position="15"/>
        <end position="33"/>
    </location>
</feature>
<organism evidence="2 3">
    <name type="scientific">Gossypium trilobum</name>
    <dbReference type="NCBI Taxonomy" id="34281"/>
    <lineage>
        <taxon>Eukaryota</taxon>
        <taxon>Viridiplantae</taxon>
        <taxon>Streptophyta</taxon>
        <taxon>Embryophyta</taxon>
        <taxon>Tracheophyta</taxon>
        <taxon>Spermatophyta</taxon>
        <taxon>Magnoliopsida</taxon>
        <taxon>eudicotyledons</taxon>
        <taxon>Gunneridae</taxon>
        <taxon>Pentapetalae</taxon>
        <taxon>rosids</taxon>
        <taxon>malvids</taxon>
        <taxon>Malvales</taxon>
        <taxon>Malvaceae</taxon>
        <taxon>Malvoideae</taxon>
        <taxon>Gossypium</taxon>
    </lineage>
</organism>
<accession>A0A7J9FT16</accession>
<protein>
    <submittedName>
        <fullName evidence="2">Uncharacterized protein</fullName>
    </submittedName>
</protein>
<dbReference type="PANTHER" id="PTHR48200:SF1">
    <property type="entry name" value="AMINOTRANSFERASE-LIKE PLANT MOBILE DOMAIN-CONTAINING PROTEIN"/>
    <property type="match status" value="1"/>
</dbReference>
<gene>
    <name evidence="2" type="ORF">Gotri_025829</name>
</gene>
<keyword evidence="3" id="KW-1185">Reference proteome</keyword>
<evidence type="ECO:0000313" key="2">
    <source>
        <dbReference type="EMBL" id="MBA0787695.1"/>
    </source>
</evidence>
<keyword evidence="1" id="KW-1133">Transmembrane helix</keyword>
<keyword evidence="1" id="KW-0812">Transmembrane</keyword>
<dbReference type="AlphaFoldDB" id="A0A7J9FT16"/>
<evidence type="ECO:0000313" key="3">
    <source>
        <dbReference type="Proteomes" id="UP000593568"/>
    </source>
</evidence>
<dbReference type="EMBL" id="JABEZW010226312">
    <property type="protein sequence ID" value="MBA0787695.1"/>
    <property type="molecule type" value="Genomic_DNA"/>
</dbReference>
<comment type="caution">
    <text evidence="2">The sequence shown here is derived from an EMBL/GenBank/DDBJ whole genome shotgun (WGS) entry which is preliminary data.</text>
</comment>
<reference evidence="2 3" key="1">
    <citation type="journal article" date="2019" name="Genome Biol. Evol.">
        <title>Insights into the evolution of the New World diploid cottons (Gossypium, subgenus Houzingenia) based on genome sequencing.</title>
        <authorList>
            <person name="Grover C.E."/>
            <person name="Arick M.A. 2nd"/>
            <person name="Thrash A."/>
            <person name="Conover J.L."/>
            <person name="Sanders W.S."/>
            <person name="Peterson D.G."/>
            <person name="Frelichowski J.E."/>
            <person name="Scheffler J.A."/>
            <person name="Scheffler B.E."/>
            <person name="Wendel J.F."/>
        </authorList>
    </citation>
    <scope>NUCLEOTIDE SEQUENCE [LARGE SCALE GENOMIC DNA]</scope>
    <source>
        <strain evidence="2">8</strain>
        <tissue evidence="2">Leaf</tissue>
    </source>
</reference>
<proteinExistence type="predicted"/>
<name>A0A7J9FT16_9ROSI</name>
<evidence type="ECO:0000256" key="1">
    <source>
        <dbReference type="SAM" id="Phobius"/>
    </source>
</evidence>
<dbReference type="PANTHER" id="PTHR48200">
    <property type="entry name" value="PROTEIN, PUTATIVE-RELATED"/>
    <property type="match status" value="1"/>
</dbReference>
<dbReference type="Proteomes" id="UP000593568">
    <property type="component" value="Unassembled WGS sequence"/>
</dbReference>